<feature type="transmembrane region" description="Helical" evidence="2">
    <location>
        <begin position="170"/>
        <end position="190"/>
    </location>
</feature>
<evidence type="ECO:0000313" key="4">
    <source>
        <dbReference type="Proteomes" id="UP000771749"/>
    </source>
</evidence>
<keyword evidence="2" id="KW-1133">Transmembrane helix</keyword>
<feature type="transmembrane region" description="Helical" evidence="2">
    <location>
        <begin position="196"/>
        <end position="216"/>
    </location>
</feature>
<feature type="transmembrane region" description="Helical" evidence="2">
    <location>
        <begin position="223"/>
        <end position="242"/>
    </location>
</feature>
<reference evidence="3" key="1">
    <citation type="submission" date="2020-10" db="EMBL/GenBank/DDBJ databases">
        <authorList>
            <person name="Gilroy R."/>
        </authorList>
    </citation>
    <scope>NUCLEOTIDE SEQUENCE</scope>
    <source>
        <strain evidence="3">F1-3629</strain>
    </source>
</reference>
<dbReference type="PANTHER" id="PTHR30092">
    <property type="entry name" value="INNER MEMBRANE PROTEIN CRED"/>
    <property type="match status" value="1"/>
</dbReference>
<keyword evidence="2" id="KW-0812">Transmembrane</keyword>
<evidence type="ECO:0000256" key="2">
    <source>
        <dbReference type="SAM" id="Phobius"/>
    </source>
</evidence>
<feature type="compositionally biased region" description="Basic and acidic residues" evidence="1">
    <location>
        <begin position="295"/>
        <end position="304"/>
    </location>
</feature>
<feature type="non-terminal residue" evidence="3">
    <location>
        <position position="1"/>
    </location>
</feature>
<dbReference type="PANTHER" id="PTHR30092:SF0">
    <property type="entry name" value="INNER MEMBRANE PROTEIN CRED"/>
    <property type="match status" value="1"/>
</dbReference>
<proteinExistence type="predicted"/>
<feature type="transmembrane region" description="Helical" evidence="2">
    <location>
        <begin position="145"/>
        <end position="163"/>
    </location>
</feature>
<dbReference type="InterPro" id="IPR010364">
    <property type="entry name" value="Uncharacterised_IM_CreD"/>
</dbReference>
<feature type="transmembrane region" description="Helical" evidence="2">
    <location>
        <begin position="248"/>
        <end position="266"/>
    </location>
</feature>
<dbReference type="AlphaFoldDB" id="A0A940DN63"/>
<name>A0A940DN63_9BACT</name>
<dbReference type="EMBL" id="JADIMJ010000029">
    <property type="protein sequence ID" value="MBO8453435.1"/>
    <property type="molecule type" value="Genomic_DNA"/>
</dbReference>
<feature type="region of interest" description="Disordered" evidence="1">
    <location>
        <begin position="281"/>
        <end position="304"/>
    </location>
</feature>
<keyword evidence="2" id="KW-0472">Membrane</keyword>
<dbReference type="Proteomes" id="UP000771749">
    <property type="component" value="Unassembled WGS sequence"/>
</dbReference>
<comment type="caution">
    <text evidence="3">The sequence shown here is derived from an EMBL/GenBank/DDBJ whole genome shotgun (WGS) entry which is preliminary data.</text>
</comment>
<protein>
    <submittedName>
        <fullName evidence="3">Inner membrane CreD family protein</fullName>
    </submittedName>
</protein>
<reference evidence="3" key="2">
    <citation type="journal article" date="2021" name="PeerJ">
        <title>Extensive microbial diversity within the chicken gut microbiome revealed by metagenomics and culture.</title>
        <authorList>
            <person name="Gilroy R."/>
            <person name="Ravi A."/>
            <person name="Getino M."/>
            <person name="Pursley I."/>
            <person name="Horton D.L."/>
            <person name="Alikhan N.F."/>
            <person name="Baker D."/>
            <person name="Gharbi K."/>
            <person name="Hall N."/>
            <person name="Watson M."/>
            <person name="Adriaenssens E.M."/>
            <person name="Foster-Nyarko E."/>
            <person name="Jarju S."/>
            <person name="Secka A."/>
            <person name="Antonio M."/>
            <person name="Oren A."/>
            <person name="Chaudhuri R.R."/>
            <person name="La Ragione R."/>
            <person name="Hildebrand F."/>
            <person name="Pallen M.J."/>
        </authorList>
    </citation>
    <scope>NUCLEOTIDE SEQUENCE</scope>
    <source>
        <strain evidence="3">F1-3629</strain>
    </source>
</reference>
<dbReference type="GO" id="GO:0005886">
    <property type="term" value="C:plasma membrane"/>
    <property type="evidence" value="ECO:0007669"/>
    <property type="project" value="TreeGrafter"/>
</dbReference>
<accession>A0A940DN63</accession>
<dbReference type="Pfam" id="PF06123">
    <property type="entry name" value="CreD"/>
    <property type="match status" value="1"/>
</dbReference>
<evidence type="ECO:0000313" key="3">
    <source>
        <dbReference type="EMBL" id="MBO8453435.1"/>
    </source>
</evidence>
<sequence length="304" mass="33608">YKGIEGYVKIIMNGKTYDFLPGDRFAKYNQKLPSKGLVAEIPVSAMNADKALDYKILMNVKGIEKLYFIPGADIYSMSLKSDYPSPGFAGAFLPSERNVTDGGFEAEWVINESNLYMTDVYDSKFGVDFVVPVSQYQQTERAMKYSFMIILLIFMGIFLVEVISGKNVSIVQYIVTGLSLCLFYLLLLSFTEYMPFTLAYTISSALTVVALGAYFAGILRSRLAYAFAGTVAAFYGFIYLLLSLESGSLLVGTMALFLVLCVMMYFTRNINRRGYVPGDQTGNPSCLPSGGQEVNEGKGPDSLE</sequence>
<evidence type="ECO:0000256" key="1">
    <source>
        <dbReference type="SAM" id="MobiDB-lite"/>
    </source>
</evidence>
<organism evidence="3 4">
    <name type="scientific">Candidatus Cryptobacteroides gallistercoris</name>
    <dbReference type="NCBI Taxonomy" id="2840765"/>
    <lineage>
        <taxon>Bacteria</taxon>
        <taxon>Pseudomonadati</taxon>
        <taxon>Bacteroidota</taxon>
        <taxon>Bacteroidia</taxon>
        <taxon>Bacteroidales</taxon>
        <taxon>Candidatus Cryptobacteroides</taxon>
    </lineage>
</organism>
<gene>
    <name evidence="3" type="ORF">IAC07_01775</name>
</gene>